<proteinExistence type="inferred from homology"/>
<protein>
    <recommendedName>
        <fullName evidence="6">DH domain-containing protein</fullName>
    </recommendedName>
</protein>
<keyword evidence="2" id="KW-0378">Hydrolase</keyword>
<organism evidence="7 8">
    <name type="scientific">Scylla paramamosain</name>
    <name type="common">Mud crab</name>
    <dbReference type="NCBI Taxonomy" id="85552"/>
    <lineage>
        <taxon>Eukaryota</taxon>
        <taxon>Metazoa</taxon>
        <taxon>Ecdysozoa</taxon>
        <taxon>Arthropoda</taxon>
        <taxon>Crustacea</taxon>
        <taxon>Multicrustacea</taxon>
        <taxon>Malacostraca</taxon>
        <taxon>Eumalacostraca</taxon>
        <taxon>Eucarida</taxon>
        <taxon>Decapoda</taxon>
        <taxon>Pleocyemata</taxon>
        <taxon>Brachyura</taxon>
        <taxon>Eubrachyura</taxon>
        <taxon>Portunoidea</taxon>
        <taxon>Portunidae</taxon>
        <taxon>Portuninae</taxon>
        <taxon>Scylla</taxon>
    </lineage>
</organism>
<dbReference type="Gene3D" id="3.20.20.140">
    <property type="entry name" value="Metal-dependent hydrolases"/>
    <property type="match status" value="1"/>
</dbReference>
<feature type="region of interest" description="Disordered" evidence="5">
    <location>
        <begin position="921"/>
        <end position="964"/>
    </location>
</feature>
<comment type="similarity">
    <text evidence="4">Belongs to the metallo-dependent hydrolases superfamily. Phosphotriesterase family.</text>
</comment>
<evidence type="ECO:0000256" key="1">
    <source>
        <dbReference type="ARBA" id="ARBA00022723"/>
    </source>
</evidence>
<keyword evidence="1 3" id="KW-0479">Metal-binding</keyword>
<dbReference type="Pfam" id="PF00621">
    <property type="entry name" value="RhoGEF"/>
    <property type="match status" value="1"/>
</dbReference>
<dbReference type="SUPFAM" id="SSF48065">
    <property type="entry name" value="DBL homology domain (DH-domain)"/>
    <property type="match status" value="1"/>
</dbReference>
<dbReference type="PROSITE" id="PS51347">
    <property type="entry name" value="PHOSPHOTRIESTERASE_2"/>
    <property type="match status" value="1"/>
</dbReference>
<keyword evidence="8" id="KW-1185">Reference proteome</keyword>
<feature type="binding site" evidence="3">
    <location>
        <position position="137"/>
    </location>
    <ligand>
        <name>a divalent metal cation</name>
        <dbReference type="ChEBI" id="CHEBI:60240"/>
        <label>1</label>
    </ligand>
</feature>
<evidence type="ECO:0000313" key="7">
    <source>
        <dbReference type="EMBL" id="KAK8387798.1"/>
    </source>
</evidence>
<accession>A0AAW0TL61</accession>
<dbReference type="InterPro" id="IPR000219">
    <property type="entry name" value="DH_dom"/>
</dbReference>
<name>A0AAW0TL61_SCYPA</name>
<feature type="binding site" evidence="3">
    <location>
        <position position="313"/>
    </location>
    <ligand>
        <name>a divalent metal cation</name>
        <dbReference type="ChEBI" id="CHEBI:60240"/>
        <label>2</label>
    </ligand>
</feature>
<dbReference type="EMBL" id="JARAKH010000029">
    <property type="protein sequence ID" value="KAK8387798.1"/>
    <property type="molecule type" value="Genomic_DNA"/>
</dbReference>
<feature type="region of interest" description="Disordered" evidence="5">
    <location>
        <begin position="53"/>
        <end position="96"/>
    </location>
</feature>
<feature type="compositionally biased region" description="Low complexity" evidence="5">
    <location>
        <begin position="937"/>
        <end position="948"/>
    </location>
</feature>
<feature type="binding site" evidence="3">
    <location>
        <position position="281"/>
    </location>
    <ligand>
        <name>a divalent metal cation</name>
        <dbReference type="ChEBI" id="CHEBI:60240"/>
        <label>2</label>
    </ligand>
</feature>
<dbReference type="InterPro" id="IPR001559">
    <property type="entry name" value="Phosphotriesterase"/>
</dbReference>
<dbReference type="Gene3D" id="1.20.900.10">
    <property type="entry name" value="Dbl homology (DH) domain"/>
    <property type="match status" value="1"/>
</dbReference>
<feature type="binding site" evidence="3">
    <location>
        <position position="281"/>
    </location>
    <ligand>
        <name>a divalent metal cation</name>
        <dbReference type="ChEBI" id="CHEBI:60240"/>
        <label>1</label>
    </ligand>
</feature>
<dbReference type="InterPro" id="IPR032466">
    <property type="entry name" value="Metal_Hydrolase"/>
</dbReference>
<dbReference type="GO" id="GO:0016787">
    <property type="term" value="F:hydrolase activity"/>
    <property type="evidence" value="ECO:0007669"/>
    <property type="project" value="UniProtKB-KW"/>
</dbReference>
<comment type="caution">
    <text evidence="4">Lacks conserved residue(s) required for the propagation of feature annotation.</text>
</comment>
<dbReference type="PANTHER" id="PTHR10819">
    <property type="entry name" value="PHOSPHOTRIESTERASE-RELATED"/>
    <property type="match status" value="1"/>
</dbReference>
<feature type="domain" description="DH" evidence="6">
    <location>
        <begin position="694"/>
        <end position="873"/>
    </location>
</feature>
<feature type="binding site" evidence="3">
    <location>
        <position position="342"/>
    </location>
    <ligand>
        <name>a divalent metal cation</name>
        <dbReference type="ChEBI" id="CHEBI:60240"/>
        <label>2</label>
    </ligand>
</feature>
<feature type="binding site" evidence="3">
    <location>
        <position position="135"/>
    </location>
    <ligand>
        <name>a divalent metal cation</name>
        <dbReference type="ChEBI" id="CHEBI:60240"/>
        <label>1</label>
    </ligand>
</feature>
<feature type="compositionally biased region" description="Polar residues" evidence="5">
    <location>
        <begin position="53"/>
        <end position="67"/>
    </location>
</feature>
<comment type="cofactor">
    <cofactor evidence="3">
        <name>a divalent metal cation</name>
        <dbReference type="ChEBI" id="CHEBI:60240"/>
    </cofactor>
    <text evidence="3">Binds 2 divalent metal cations per subunit.</text>
</comment>
<dbReference type="PANTHER" id="PTHR10819:SF3">
    <property type="entry name" value="PHOSPHOTRIESTERASE-RELATED PROTEIN"/>
    <property type="match status" value="1"/>
</dbReference>
<reference evidence="7 8" key="1">
    <citation type="submission" date="2023-03" db="EMBL/GenBank/DDBJ databases">
        <title>High-quality genome of Scylla paramamosain provides insights in environmental adaptation.</title>
        <authorList>
            <person name="Zhang L."/>
        </authorList>
    </citation>
    <scope>NUCLEOTIDE SEQUENCE [LARGE SCALE GENOMIC DNA]</scope>
    <source>
        <strain evidence="7">LZ_2023a</strain>
        <tissue evidence="7">Muscle</tissue>
    </source>
</reference>
<dbReference type="PROSITE" id="PS50010">
    <property type="entry name" value="DH_2"/>
    <property type="match status" value="1"/>
</dbReference>
<dbReference type="Pfam" id="PF02126">
    <property type="entry name" value="PTE"/>
    <property type="match status" value="1"/>
</dbReference>
<dbReference type="Proteomes" id="UP001487740">
    <property type="component" value="Unassembled WGS sequence"/>
</dbReference>
<dbReference type="SUPFAM" id="SSF51556">
    <property type="entry name" value="Metallo-dependent hydrolases"/>
    <property type="match status" value="1"/>
</dbReference>
<feature type="binding site" evidence="3">
    <location>
        <position position="410"/>
    </location>
    <ligand>
        <name>a divalent metal cation</name>
        <dbReference type="ChEBI" id="CHEBI:60240"/>
        <label>1</label>
    </ligand>
</feature>
<dbReference type="InterPro" id="IPR035899">
    <property type="entry name" value="DBL_dom_sf"/>
</dbReference>
<evidence type="ECO:0000256" key="4">
    <source>
        <dbReference type="PROSITE-ProRule" id="PRU00679"/>
    </source>
</evidence>
<sequence length="964" mass="107092">MPIILGKSCGVVVEHEVAVVATAAVTERRSLEGGGSELGRVAAGACCTATVGSRGSATTECGNSDNQLVAGRADAPPSPDRPGTTRSARHLRDQDSRREHLLQQHHSHHRRKMKGKVQTVCGLVEPSSLGRTHTHEHLFMEFEDIFVAAKPDEKSFETCDFTLPNLGWIRQNPYSNKKNLHLNTQEVKAAVMKEMEQYKKCGGGTIVENTTFGIQRNVKFLHDVSLTSGVNIVAGAGYYLTATQKKHTLGLSVEEMSKSITRDLTIGCEEAPDVKCGIIGEIGCSWPLYDFERKSIQASGETQESLGCPVMFHPGRHPDAPEEIFRIYTEAGGDIKKMVMGHLDRTILDLTALVEFASLGTYCEYDLFGIETSHYQLETSVDMPSDAQRVQRIKHLVDNGFEDKILIAHDIHTLHRLEAYGGHGFCHILKNIVPKMLDRGFGTIACPPVSVAKYTHMEGPEDISKEPPRCEEEVETHPEPTSLQELRSIRGFRRRMPESMREVPGEGLSRLARLGNGLRRRLSGSTRDVFVATPEGVCEVRGSGSGLRRHLSASMKDLLLSSMAVRSDGQEGEGLGRRLSRRLSLLAGSVAIRADHSRGSLRARFPNLRRTRTFTVTVILPDSSVITVVGDGTHTVGQALRTTAQDHCMTTFTLALADSHAEVDLEAPAHLLDGDIILLQDASYSPDLSNESDTRLRVANVLAATERTLGRRLRCVDEVYGQHLRRLSSVSHYEHQLLFDSVQPIIALSDQLVESLDAAVASWDPENTCLGSLFEEEVWERYEEYLDLYEEAVKVLREKEAGDEEFVALCRLRRGAARHSLVHLLHLPVERLSEYEQYFASLLVDTHPDHPDRQHLATHHDRLTQLVRRGEEEESEVERIQELFPHDDLRLHERDPITQKMKGLMRKRSTTAARLQRAFSAKGLRGPNAENQHNNNKDAANNNNSNNGSPGGGLPPNRTREGAP</sequence>
<gene>
    <name evidence="7" type="ORF">O3P69_020012</name>
</gene>
<evidence type="ECO:0000259" key="6">
    <source>
        <dbReference type="PROSITE" id="PS50010"/>
    </source>
</evidence>
<evidence type="ECO:0000256" key="3">
    <source>
        <dbReference type="PIRSR" id="PIRSR601559-52"/>
    </source>
</evidence>
<comment type="caution">
    <text evidence="7">The sequence shown here is derived from an EMBL/GenBank/DDBJ whole genome shotgun (WGS) entry which is preliminary data.</text>
</comment>
<dbReference type="GO" id="GO:0008270">
    <property type="term" value="F:zinc ion binding"/>
    <property type="evidence" value="ECO:0007669"/>
    <property type="project" value="InterPro"/>
</dbReference>
<dbReference type="SMART" id="SM00325">
    <property type="entry name" value="RhoGEF"/>
    <property type="match status" value="1"/>
</dbReference>
<dbReference type="AlphaFoldDB" id="A0AAW0TL61"/>
<evidence type="ECO:0000313" key="8">
    <source>
        <dbReference type="Proteomes" id="UP001487740"/>
    </source>
</evidence>
<dbReference type="GO" id="GO:0005085">
    <property type="term" value="F:guanyl-nucleotide exchange factor activity"/>
    <property type="evidence" value="ECO:0007669"/>
    <property type="project" value="InterPro"/>
</dbReference>
<evidence type="ECO:0000256" key="2">
    <source>
        <dbReference type="ARBA" id="ARBA00022801"/>
    </source>
</evidence>
<evidence type="ECO:0000256" key="5">
    <source>
        <dbReference type="SAM" id="MobiDB-lite"/>
    </source>
</evidence>